<gene>
    <name evidence="2" type="ORF">KOR34_03070</name>
</gene>
<comment type="caution">
    <text evidence="2">The sequence shown here is derived from an EMBL/GenBank/DDBJ whole genome shotgun (WGS) entry which is preliminary data.</text>
</comment>
<keyword evidence="1" id="KW-0812">Transmembrane</keyword>
<dbReference type="EMBL" id="SIHJ01000001">
    <property type="protein sequence ID" value="TWT35416.1"/>
    <property type="molecule type" value="Genomic_DNA"/>
</dbReference>
<evidence type="ECO:0000313" key="3">
    <source>
        <dbReference type="Proteomes" id="UP000316714"/>
    </source>
</evidence>
<evidence type="ECO:0000256" key="1">
    <source>
        <dbReference type="SAM" id="Phobius"/>
    </source>
</evidence>
<feature type="transmembrane region" description="Helical" evidence="1">
    <location>
        <begin position="58"/>
        <end position="82"/>
    </location>
</feature>
<reference evidence="2 3" key="1">
    <citation type="submission" date="2019-02" db="EMBL/GenBank/DDBJ databases">
        <title>Deep-cultivation of Planctomycetes and their phenomic and genomic characterization uncovers novel biology.</title>
        <authorList>
            <person name="Wiegand S."/>
            <person name="Jogler M."/>
            <person name="Boedeker C."/>
            <person name="Pinto D."/>
            <person name="Vollmers J."/>
            <person name="Rivas-Marin E."/>
            <person name="Kohn T."/>
            <person name="Peeters S.H."/>
            <person name="Heuer A."/>
            <person name="Rast P."/>
            <person name="Oberbeckmann S."/>
            <person name="Bunk B."/>
            <person name="Jeske O."/>
            <person name="Meyerdierks A."/>
            <person name="Storesund J.E."/>
            <person name="Kallscheuer N."/>
            <person name="Luecker S."/>
            <person name="Lage O.M."/>
            <person name="Pohl T."/>
            <person name="Merkel B.J."/>
            <person name="Hornburger P."/>
            <person name="Mueller R.-W."/>
            <person name="Bruemmer F."/>
            <person name="Labrenz M."/>
            <person name="Spormann A.M."/>
            <person name="Op Den Camp H."/>
            <person name="Overmann J."/>
            <person name="Amann R."/>
            <person name="Jetten M.S.M."/>
            <person name="Mascher T."/>
            <person name="Medema M.H."/>
            <person name="Devos D.P."/>
            <person name="Kaster A.-K."/>
            <person name="Ovreas L."/>
            <person name="Rohde M."/>
            <person name="Galperin M.Y."/>
            <person name="Jogler C."/>
        </authorList>
    </citation>
    <scope>NUCLEOTIDE SEQUENCE [LARGE SCALE GENOMIC DNA]</scope>
    <source>
        <strain evidence="2 3">KOR34</strain>
    </source>
</reference>
<keyword evidence="1" id="KW-0472">Membrane</keyword>
<dbReference type="Proteomes" id="UP000316714">
    <property type="component" value="Unassembled WGS sequence"/>
</dbReference>
<protein>
    <submittedName>
        <fullName evidence="2">Uncharacterized protein</fullName>
    </submittedName>
</protein>
<proteinExistence type="predicted"/>
<accession>A0A5C5V9W7</accession>
<sequence>MNPPPWLRRACVISLLVGLLLVVLGPVIASVAAWSMVDEQAADRVEAFNQARAPWLKVLIWTTPIGMAMVFQGIIGLLFLWVTRVAGPPPEAGSRE</sequence>
<dbReference type="AlphaFoldDB" id="A0A5C5V9W7"/>
<keyword evidence="1" id="KW-1133">Transmembrane helix</keyword>
<evidence type="ECO:0000313" key="2">
    <source>
        <dbReference type="EMBL" id="TWT35416.1"/>
    </source>
</evidence>
<organism evidence="2 3">
    <name type="scientific">Posidoniimonas corsicana</name>
    <dbReference type="NCBI Taxonomy" id="1938618"/>
    <lineage>
        <taxon>Bacteria</taxon>
        <taxon>Pseudomonadati</taxon>
        <taxon>Planctomycetota</taxon>
        <taxon>Planctomycetia</taxon>
        <taxon>Pirellulales</taxon>
        <taxon>Lacipirellulaceae</taxon>
        <taxon>Posidoniimonas</taxon>
    </lineage>
</organism>
<keyword evidence="3" id="KW-1185">Reference proteome</keyword>
<name>A0A5C5V9W7_9BACT</name>
<dbReference type="OrthoDB" id="9885862at2"/>
<dbReference type="RefSeq" id="WP_146561570.1">
    <property type="nucleotide sequence ID" value="NZ_SIHJ01000001.1"/>
</dbReference>